<dbReference type="PANTHER" id="PTHR35352">
    <property type="entry name" value="COILED-COIL DOMAIN-CONTAINING PROTEIN 150"/>
    <property type="match status" value="1"/>
</dbReference>
<feature type="compositionally biased region" description="Pro residues" evidence="2">
    <location>
        <begin position="1"/>
        <end position="13"/>
    </location>
</feature>
<dbReference type="Proteomes" id="UP001374579">
    <property type="component" value="Unassembled WGS sequence"/>
</dbReference>
<feature type="coiled-coil region" evidence="1">
    <location>
        <begin position="335"/>
        <end position="386"/>
    </location>
</feature>
<feature type="coiled-coil region" evidence="1">
    <location>
        <begin position="146"/>
        <end position="236"/>
    </location>
</feature>
<feature type="region of interest" description="Disordered" evidence="2">
    <location>
        <begin position="1"/>
        <end position="95"/>
    </location>
</feature>
<keyword evidence="1" id="KW-0175">Coiled coil</keyword>
<feature type="compositionally biased region" description="Polar residues" evidence="2">
    <location>
        <begin position="38"/>
        <end position="60"/>
    </location>
</feature>
<accession>A0AAN9G3L8</accession>
<dbReference type="AlphaFoldDB" id="A0AAN9G3L8"/>
<feature type="coiled-coil region" evidence="1">
    <location>
        <begin position="682"/>
        <end position="748"/>
    </location>
</feature>
<feature type="coiled-coil region" evidence="1">
    <location>
        <begin position="412"/>
        <end position="524"/>
    </location>
</feature>
<comment type="caution">
    <text evidence="3">The sequence shown here is derived from an EMBL/GenBank/DDBJ whole genome shotgun (WGS) entry which is preliminary data.</text>
</comment>
<proteinExistence type="predicted"/>
<organism evidence="3 4">
    <name type="scientific">Littorina saxatilis</name>
    <dbReference type="NCBI Taxonomy" id="31220"/>
    <lineage>
        <taxon>Eukaryota</taxon>
        <taxon>Metazoa</taxon>
        <taxon>Spiralia</taxon>
        <taxon>Lophotrochozoa</taxon>
        <taxon>Mollusca</taxon>
        <taxon>Gastropoda</taxon>
        <taxon>Caenogastropoda</taxon>
        <taxon>Littorinimorpha</taxon>
        <taxon>Littorinoidea</taxon>
        <taxon>Littorinidae</taxon>
        <taxon>Littorina</taxon>
    </lineage>
</organism>
<dbReference type="EMBL" id="JBAMIC010000019">
    <property type="protein sequence ID" value="KAK7094021.1"/>
    <property type="molecule type" value="Genomic_DNA"/>
</dbReference>
<evidence type="ECO:0000313" key="3">
    <source>
        <dbReference type="EMBL" id="KAK7094021.1"/>
    </source>
</evidence>
<feature type="coiled-coil region" evidence="1">
    <location>
        <begin position="608"/>
        <end position="656"/>
    </location>
</feature>
<keyword evidence="4" id="KW-1185">Reference proteome</keyword>
<reference evidence="3 4" key="1">
    <citation type="submission" date="2024-02" db="EMBL/GenBank/DDBJ databases">
        <title>Chromosome-scale genome assembly of the rough periwinkle Littorina saxatilis.</title>
        <authorList>
            <person name="De Jode A."/>
            <person name="Faria R."/>
            <person name="Formenti G."/>
            <person name="Sims Y."/>
            <person name="Smith T.P."/>
            <person name="Tracey A."/>
            <person name="Wood J.M.D."/>
            <person name="Zagrodzka Z.B."/>
            <person name="Johannesson K."/>
            <person name="Butlin R.K."/>
            <person name="Leder E.H."/>
        </authorList>
    </citation>
    <scope>NUCLEOTIDE SEQUENCE [LARGE SCALE GENOMIC DNA]</scope>
    <source>
        <strain evidence="3">Snail1</strain>
        <tissue evidence="3">Muscle</tissue>
    </source>
</reference>
<sequence>MSRPVIPPLPPPSTQAQPQQSEVLRRRLASAEEDARQILSQLGNFGQPVQTQLNPNSNPQARERTSSTGDRVLAGRPPHPHPSGGQMVEPKPSSFSQDALISRVCKLESMLQTLKVGLAGTSGTFTGGVDKKRLRAEVEERVGAVKQELGTEVVRLRRQMASLQEELTIESEARQRLKQESDKLKEVLEEATKARAEAAAAVEEMSNTKQKLIGRINDLKEEVARETSLRASLEASHSTLMSRVHETETLVEKERTEMKTVSSNTSTLRQEVVRLKEELSAESSRRQMAEESCQRLIAEKEKSQSTFHAAQSDCQLASSELSRLQCQYTELIHQFEQTQKVVEQQRAHLQEVETERDSLRQVVDKVDAEQHQAEKFQKLLNEAEESHRLVRGDLEEEMSALRTKVTDLTTHNTSLQSKVRQLQTELEFSQNSLASRDRDFSSAATGLETELNNVRRQLQSLESEKESVLQGKENLLEEVNQTVDSLMAERARLQGELDKVRGEVEGLRGKLRQTEAENMQFIERLGGFEHQQMTQRKVETTLQDMVEQKNKLAYDNGRLQSQAAQLTQDLATAQAQCTDTAHLRKVNEAAQTKLMQVQREAGDYKMAARKLEGKLQHTSDLLEQKQHELQLTLARREEVESEMGKMLGRIEVLESREKNKAKQHQKNMDDAKSVNREIASTLEAVMQSHTQLQELVENLQGELGRRDAETGRLKNLRVQDQDNSKLELQQMAEMIEALRQELKKEHDKSGRKTNRDIAELKKLNNNLSARNGELVATNTELRQRVGEMERTIGELQHKVSAQKHKADYMYKAKKHVEENLERIKQMREDIDELERLRDEYMQKNKEQAETITMFMQQMTSLQDEVQQLAAAQINTGRLLQMKEEALDKERKLREDLKKRYSETKKREDHVSKQKHVADDKLKEAHNESVEISKNLMDAHEWFKGKFEKLQDELADSRAAQAKLQEVNTYQQQQLLVEKSHAQQAAERAKEMIKASRQTIGKLADYTEQADYDTKRQLADLRAEMAREKVRASHIEDNYRGLKDAVVKVPTSNVKRNSHR</sequence>
<gene>
    <name evidence="3" type="ORF">V1264_007697</name>
</gene>
<feature type="coiled-coil region" evidence="1">
    <location>
        <begin position="778"/>
        <end position="850"/>
    </location>
</feature>
<feature type="compositionally biased region" description="Basic and acidic residues" evidence="2">
    <location>
        <begin position="23"/>
        <end position="36"/>
    </location>
</feature>
<name>A0AAN9G3L8_9CAEN</name>
<evidence type="ECO:0000313" key="4">
    <source>
        <dbReference type="Proteomes" id="UP001374579"/>
    </source>
</evidence>
<dbReference type="Gene3D" id="1.10.287.1490">
    <property type="match status" value="2"/>
</dbReference>
<dbReference type="InterPro" id="IPR038807">
    <property type="entry name" value="CCDC150"/>
</dbReference>
<evidence type="ECO:0000256" key="2">
    <source>
        <dbReference type="SAM" id="MobiDB-lite"/>
    </source>
</evidence>
<feature type="region of interest" description="Disordered" evidence="2">
    <location>
        <begin position="898"/>
        <end position="924"/>
    </location>
</feature>
<dbReference type="PANTHER" id="PTHR35352:SF1">
    <property type="entry name" value="COILED-COIL DOMAIN-CONTAINING PROTEIN 150"/>
    <property type="match status" value="1"/>
</dbReference>
<protein>
    <submittedName>
        <fullName evidence="3">Uncharacterized protein</fullName>
    </submittedName>
</protein>
<dbReference type="SUPFAM" id="SSF90257">
    <property type="entry name" value="Myosin rod fragments"/>
    <property type="match status" value="1"/>
</dbReference>
<evidence type="ECO:0000256" key="1">
    <source>
        <dbReference type="SAM" id="Coils"/>
    </source>
</evidence>